<dbReference type="EMBL" id="SEOQ01000459">
    <property type="protein sequence ID" value="TFY62522.1"/>
    <property type="molecule type" value="Genomic_DNA"/>
</dbReference>
<dbReference type="OrthoDB" id="2757545at2759"/>
<sequence length="72" mass="7539">MASPPSIESTPPPAVSSLRSKFEQLALDTSHATLAPKPPSSPKPQARELLKPEPSSPRPRALSNPDDPSASS</sequence>
<dbReference type="STRING" id="205917.A0A4Y9YK83"/>
<accession>A0A4Y9YK83</accession>
<keyword evidence="3" id="KW-1185">Reference proteome</keyword>
<proteinExistence type="predicted"/>
<evidence type="ECO:0000313" key="3">
    <source>
        <dbReference type="Proteomes" id="UP000298327"/>
    </source>
</evidence>
<feature type="non-terminal residue" evidence="2">
    <location>
        <position position="72"/>
    </location>
</feature>
<feature type="region of interest" description="Disordered" evidence="1">
    <location>
        <begin position="28"/>
        <end position="72"/>
    </location>
</feature>
<dbReference type="AlphaFoldDB" id="A0A4Y9YK83"/>
<evidence type="ECO:0000313" key="2">
    <source>
        <dbReference type="EMBL" id="TFY62522.1"/>
    </source>
</evidence>
<evidence type="ECO:0000256" key="1">
    <source>
        <dbReference type="SAM" id="MobiDB-lite"/>
    </source>
</evidence>
<organism evidence="2 3">
    <name type="scientific">Dentipellis fragilis</name>
    <dbReference type="NCBI Taxonomy" id="205917"/>
    <lineage>
        <taxon>Eukaryota</taxon>
        <taxon>Fungi</taxon>
        <taxon>Dikarya</taxon>
        <taxon>Basidiomycota</taxon>
        <taxon>Agaricomycotina</taxon>
        <taxon>Agaricomycetes</taxon>
        <taxon>Russulales</taxon>
        <taxon>Hericiaceae</taxon>
        <taxon>Dentipellis</taxon>
    </lineage>
</organism>
<gene>
    <name evidence="2" type="ORF">EVG20_g6669</name>
</gene>
<feature type="region of interest" description="Disordered" evidence="1">
    <location>
        <begin position="1"/>
        <end position="20"/>
    </location>
</feature>
<comment type="caution">
    <text evidence="2">The sequence shown here is derived from an EMBL/GenBank/DDBJ whole genome shotgun (WGS) entry which is preliminary data.</text>
</comment>
<dbReference type="Proteomes" id="UP000298327">
    <property type="component" value="Unassembled WGS sequence"/>
</dbReference>
<reference evidence="2 3" key="1">
    <citation type="submission" date="2019-02" db="EMBL/GenBank/DDBJ databases">
        <title>Genome sequencing of the rare red list fungi Dentipellis fragilis.</title>
        <authorList>
            <person name="Buettner E."/>
            <person name="Kellner H."/>
        </authorList>
    </citation>
    <scope>NUCLEOTIDE SEQUENCE [LARGE SCALE GENOMIC DNA]</scope>
    <source>
        <strain evidence="2 3">DSM 105465</strain>
    </source>
</reference>
<name>A0A4Y9YK83_9AGAM</name>
<protein>
    <submittedName>
        <fullName evidence="2">Uncharacterized protein</fullName>
    </submittedName>
</protein>